<gene>
    <name evidence="3" type="ORF">C1E23_01080</name>
</gene>
<evidence type="ECO:0000256" key="1">
    <source>
        <dbReference type="ARBA" id="ARBA00010876"/>
    </source>
</evidence>
<dbReference type="InterPro" id="IPR006224">
    <property type="entry name" value="PsdUridine_synth_RluA-like_CS"/>
</dbReference>
<name>A0A4Q7ISL1_9GAMM</name>
<dbReference type="Proteomes" id="UP000291338">
    <property type="component" value="Unassembled WGS sequence"/>
</dbReference>
<evidence type="ECO:0000313" key="3">
    <source>
        <dbReference type="EMBL" id="RZQ55021.1"/>
    </source>
</evidence>
<dbReference type="PANTHER" id="PTHR21600">
    <property type="entry name" value="MITOCHONDRIAL RNA PSEUDOURIDINE SYNTHASE"/>
    <property type="match status" value="1"/>
</dbReference>
<dbReference type="EMBL" id="PPSX01000004">
    <property type="protein sequence ID" value="RZQ55021.1"/>
    <property type="molecule type" value="Genomic_DNA"/>
</dbReference>
<proteinExistence type="inferred from homology"/>
<dbReference type="GO" id="GO:0000455">
    <property type="term" value="P:enzyme-directed rRNA pseudouridine synthesis"/>
    <property type="evidence" value="ECO:0007669"/>
    <property type="project" value="TreeGrafter"/>
</dbReference>
<dbReference type="PROSITE" id="PS01129">
    <property type="entry name" value="PSI_RLU"/>
    <property type="match status" value="1"/>
</dbReference>
<dbReference type="PANTHER" id="PTHR21600:SF87">
    <property type="entry name" value="RNA PSEUDOURIDYLATE SYNTHASE DOMAIN-CONTAINING PROTEIN 1"/>
    <property type="match status" value="1"/>
</dbReference>
<dbReference type="Gene3D" id="3.30.2350.10">
    <property type="entry name" value="Pseudouridine synthase"/>
    <property type="match status" value="1"/>
</dbReference>
<dbReference type="Pfam" id="PF00849">
    <property type="entry name" value="PseudoU_synth_2"/>
    <property type="match status" value="1"/>
</dbReference>
<dbReference type="SUPFAM" id="SSF55120">
    <property type="entry name" value="Pseudouridine synthase"/>
    <property type="match status" value="1"/>
</dbReference>
<dbReference type="GO" id="GO:0009982">
    <property type="term" value="F:pseudouridine synthase activity"/>
    <property type="evidence" value="ECO:0007669"/>
    <property type="project" value="InterPro"/>
</dbReference>
<feature type="domain" description="Pseudouridine synthase RsuA/RluA-like" evidence="2">
    <location>
        <begin position="12"/>
        <end position="153"/>
    </location>
</feature>
<dbReference type="AlphaFoldDB" id="A0A4Q7ISL1"/>
<dbReference type="GO" id="GO:0003723">
    <property type="term" value="F:RNA binding"/>
    <property type="evidence" value="ECO:0007669"/>
    <property type="project" value="InterPro"/>
</dbReference>
<comment type="caution">
    <text evidence="3">The sequence shown here is derived from an EMBL/GenBank/DDBJ whole genome shotgun (WGS) entry which is preliminary data.</text>
</comment>
<dbReference type="InterPro" id="IPR050188">
    <property type="entry name" value="RluA_PseudoU_synthase"/>
</dbReference>
<evidence type="ECO:0000259" key="2">
    <source>
        <dbReference type="Pfam" id="PF00849"/>
    </source>
</evidence>
<accession>A0A4Q7ISL1</accession>
<dbReference type="CDD" id="cd02869">
    <property type="entry name" value="PseudoU_synth_RluA_like"/>
    <property type="match status" value="1"/>
</dbReference>
<dbReference type="InterPro" id="IPR006145">
    <property type="entry name" value="PsdUridine_synth_RsuA/RluA"/>
</dbReference>
<evidence type="ECO:0000313" key="4">
    <source>
        <dbReference type="Proteomes" id="UP000291338"/>
    </source>
</evidence>
<dbReference type="InterPro" id="IPR020103">
    <property type="entry name" value="PsdUridine_synth_cat_dom_sf"/>
</dbReference>
<protein>
    <submittedName>
        <fullName evidence="3">RNA pseudouridine synthase</fullName>
    </submittedName>
</protein>
<dbReference type="GO" id="GO:0140098">
    <property type="term" value="F:catalytic activity, acting on RNA"/>
    <property type="evidence" value="ECO:0007669"/>
    <property type="project" value="UniProtKB-ARBA"/>
</dbReference>
<reference evidence="3 4" key="1">
    <citation type="submission" date="2018-01" db="EMBL/GenBank/DDBJ databases">
        <title>Co-occurrence of chitin degradation, pigmentation and bioactivity in marine Pseudoalteromonas.</title>
        <authorList>
            <person name="Paulsen S."/>
            <person name="Gram L."/>
            <person name="Machado H."/>
        </authorList>
    </citation>
    <scope>NUCLEOTIDE SEQUENCE [LARGE SCALE GENOMIC DNA]</scope>
    <source>
        <strain evidence="3 4">S3898</strain>
    </source>
</reference>
<sequence>MSMLKVISDEVDFIVAVKPAGLSFHSEQGAGLVALLEAQQESKLYPVHRLDKVTSGLIVLAKSSKAAASLTDLFSNRLVDKFYLAITEGKPKKKQGWIKGDMSVSRRGTYKLEKTSKNPAVTRFYSTSLGEGLRGVMLKPFSGKKHQLRVAMKSISSPILGDTAYTASSSDRVYLHAFALSFQWQGQYKYFSYLPDTGKEFSKLVTTDVFQQWKAPLNLDW</sequence>
<organism evidence="3 4">
    <name type="scientific">Pseudoalteromonas phenolica</name>
    <dbReference type="NCBI Taxonomy" id="161398"/>
    <lineage>
        <taxon>Bacteria</taxon>
        <taxon>Pseudomonadati</taxon>
        <taxon>Pseudomonadota</taxon>
        <taxon>Gammaproteobacteria</taxon>
        <taxon>Alteromonadales</taxon>
        <taxon>Pseudoalteromonadaceae</taxon>
        <taxon>Pseudoalteromonas</taxon>
    </lineage>
</organism>
<comment type="similarity">
    <text evidence="1">Belongs to the pseudouridine synthase RluA family.</text>
</comment>